<evidence type="ECO:0000313" key="2">
    <source>
        <dbReference type="Proteomes" id="UP001501442"/>
    </source>
</evidence>
<comment type="caution">
    <text evidence="1">The sequence shown here is derived from an EMBL/GenBank/DDBJ whole genome shotgun (WGS) entry which is preliminary data.</text>
</comment>
<organism evidence="1 2">
    <name type="scientific">Actinoallomurus vinaceus</name>
    <dbReference type="NCBI Taxonomy" id="1080074"/>
    <lineage>
        <taxon>Bacteria</taxon>
        <taxon>Bacillati</taxon>
        <taxon>Actinomycetota</taxon>
        <taxon>Actinomycetes</taxon>
        <taxon>Streptosporangiales</taxon>
        <taxon>Thermomonosporaceae</taxon>
        <taxon>Actinoallomurus</taxon>
    </lineage>
</organism>
<reference evidence="2" key="1">
    <citation type="journal article" date="2019" name="Int. J. Syst. Evol. Microbiol.">
        <title>The Global Catalogue of Microorganisms (GCM) 10K type strain sequencing project: providing services to taxonomists for standard genome sequencing and annotation.</title>
        <authorList>
            <consortium name="The Broad Institute Genomics Platform"/>
            <consortium name="The Broad Institute Genome Sequencing Center for Infectious Disease"/>
            <person name="Wu L."/>
            <person name="Ma J."/>
        </authorList>
    </citation>
    <scope>NUCLEOTIDE SEQUENCE [LARGE SCALE GENOMIC DNA]</scope>
    <source>
        <strain evidence="2">JCM 17939</strain>
    </source>
</reference>
<sequence>MTDPYGLQRAIDDYYRTLESLSVQGVSQLADLARLKVLIQKYPDHARQMITEINQPPTS</sequence>
<accession>A0ABP8UF30</accession>
<name>A0ABP8UF30_9ACTN</name>
<dbReference type="EMBL" id="BAABHK010000008">
    <property type="protein sequence ID" value="GAA4630643.1"/>
    <property type="molecule type" value="Genomic_DNA"/>
</dbReference>
<gene>
    <name evidence="1" type="ORF">GCM10023196_056780</name>
</gene>
<dbReference type="Proteomes" id="UP001501442">
    <property type="component" value="Unassembled WGS sequence"/>
</dbReference>
<proteinExistence type="predicted"/>
<keyword evidence="2" id="KW-1185">Reference proteome</keyword>
<evidence type="ECO:0000313" key="1">
    <source>
        <dbReference type="EMBL" id="GAA4630643.1"/>
    </source>
</evidence>
<dbReference type="RefSeq" id="WP_345434131.1">
    <property type="nucleotide sequence ID" value="NZ_BAABHK010000008.1"/>
</dbReference>
<protein>
    <submittedName>
        <fullName evidence="1">Uncharacterized protein</fullName>
    </submittedName>
</protein>